<dbReference type="InterPro" id="IPR000591">
    <property type="entry name" value="DEP_dom"/>
</dbReference>
<dbReference type="Pfam" id="PF00610">
    <property type="entry name" value="DEP"/>
    <property type="match status" value="1"/>
</dbReference>
<name>A0AAD1RW34_PELCU</name>
<dbReference type="AlphaFoldDB" id="A0AAD1RW34"/>
<dbReference type="EMBL" id="OW240914">
    <property type="protein sequence ID" value="CAH2277488.1"/>
    <property type="molecule type" value="Genomic_DNA"/>
</dbReference>
<dbReference type="GO" id="GO:0035556">
    <property type="term" value="P:intracellular signal transduction"/>
    <property type="evidence" value="ECO:0007669"/>
    <property type="project" value="InterPro"/>
</dbReference>
<protein>
    <submittedName>
        <fullName evidence="3">DEP domain-containing 4</fullName>
    </submittedName>
</protein>
<feature type="region of interest" description="Disordered" evidence="1">
    <location>
        <begin position="139"/>
        <end position="163"/>
    </location>
</feature>
<accession>A0AAD1RW34</accession>
<dbReference type="Proteomes" id="UP001295444">
    <property type="component" value="Chromosome 03"/>
</dbReference>
<reference evidence="3" key="1">
    <citation type="submission" date="2022-03" db="EMBL/GenBank/DDBJ databases">
        <authorList>
            <person name="Alioto T."/>
            <person name="Alioto T."/>
            <person name="Gomez Garrido J."/>
        </authorList>
    </citation>
    <scope>NUCLEOTIDE SEQUENCE</scope>
</reference>
<evidence type="ECO:0000259" key="2">
    <source>
        <dbReference type="PROSITE" id="PS50186"/>
    </source>
</evidence>
<organism evidence="3 4">
    <name type="scientific">Pelobates cultripes</name>
    <name type="common">Western spadefoot toad</name>
    <dbReference type="NCBI Taxonomy" id="61616"/>
    <lineage>
        <taxon>Eukaryota</taxon>
        <taxon>Metazoa</taxon>
        <taxon>Chordata</taxon>
        <taxon>Craniata</taxon>
        <taxon>Vertebrata</taxon>
        <taxon>Euteleostomi</taxon>
        <taxon>Amphibia</taxon>
        <taxon>Batrachia</taxon>
        <taxon>Anura</taxon>
        <taxon>Pelobatoidea</taxon>
        <taxon>Pelobatidae</taxon>
        <taxon>Pelobates</taxon>
    </lineage>
</organism>
<dbReference type="Gene3D" id="1.10.10.10">
    <property type="entry name" value="Winged helix-like DNA-binding domain superfamily/Winged helix DNA-binding domain"/>
    <property type="match status" value="1"/>
</dbReference>
<dbReference type="InterPro" id="IPR036388">
    <property type="entry name" value="WH-like_DNA-bd_sf"/>
</dbReference>
<evidence type="ECO:0000313" key="3">
    <source>
        <dbReference type="EMBL" id="CAH2277488.1"/>
    </source>
</evidence>
<dbReference type="SMART" id="SM00049">
    <property type="entry name" value="DEP"/>
    <property type="match status" value="1"/>
</dbReference>
<evidence type="ECO:0000256" key="1">
    <source>
        <dbReference type="SAM" id="MobiDB-lite"/>
    </source>
</evidence>
<keyword evidence="4" id="KW-1185">Reference proteome</keyword>
<sequence>MAADLTPRFRRIRSVGDLRARRKGHRGPFQATQLWNSIIQSLKKNVEVKNRRQHLRTYSCCFTGSDAVDAVLCHLMQNMYLSSYDISRNKGVQLCQALMDHKVFEPVGLKLFKSESDFVFEDSNSHFYRFLESKSTTDLSSKESTTGKDRLSRSGHAATISNPSALDTANEKLNQLLHCICDHPNAHVNPVLNKLPSIVSQKDTENVWKQQVMVRLLQLIHIPVLEDILESPVKTEHKTHFSDLIVSNTFLDREILQTLHLPKMDRWLAAAVECLEHFPDQQIVMLSQQLPPSNNPTEDLDLYKKMLYEVIAKYYTQERDPFLDSRLLKILSGIVELLESGKETHALEAVQLYLRLLVPSTREEFRRLVVFMATASETCGCRLQKQFDNKTVVTRTLSKILLQNPGISRTQTEQFTVFLLENYSDLFKTPLALLDLISTKLRSLQNGVDPDSFSGFTFCQLLTLDEFERQRYCCTTNELQCLVEIINQDNAFPEKKRKKIMKEFKKYHPSALNEHFLP</sequence>
<dbReference type="InterPro" id="IPR036390">
    <property type="entry name" value="WH_DNA-bd_sf"/>
</dbReference>
<dbReference type="SUPFAM" id="SSF46785">
    <property type="entry name" value="Winged helix' DNA-binding domain"/>
    <property type="match status" value="1"/>
</dbReference>
<dbReference type="PANTHER" id="PTHR16206:SF10">
    <property type="entry name" value="DEP DOMAIN-CONTAINING PROTEIN 4"/>
    <property type="match status" value="1"/>
</dbReference>
<dbReference type="PROSITE" id="PS50186">
    <property type="entry name" value="DEP"/>
    <property type="match status" value="1"/>
</dbReference>
<dbReference type="PANTHER" id="PTHR16206">
    <property type="entry name" value="DEP DOMAIN-CONTAINING"/>
    <property type="match status" value="1"/>
</dbReference>
<gene>
    <name evidence="3" type="ORF">PECUL_23A032863</name>
</gene>
<feature type="domain" description="DEP" evidence="2">
    <location>
        <begin position="42"/>
        <end position="132"/>
    </location>
</feature>
<proteinExistence type="predicted"/>
<evidence type="ECO:0000313" key="4">
    <source>
        <dbReference type="Proteomes" id="UP001295444"/>
    </source>
</evidence>
<dbReference type="CDD" id="cd04405">
    <property type="entry name" value="RhoGAP_BRCC3-like"/>
    <property type="match status" value="1"/>
</dbReference>